<sequence>MDASEPLSNALPTVEDKIEVARGKKQVADAAFRSGNLQDALRSYHEALMYLQGLDKKGLPTIVGQSSSDEEKKTITEVDIIIETVHLNMAACHLKTDNFKRALYYADKVVAKNPESTKGQFRKAKALTGLGYTEKAIVILESLVAKDPDDSTFVNELSSVRQREKEADAKSYKKFRGFLGKKPDIVKADDASTS</sequence>
<proteinExistence type="predicted"/>
<dbReference type="InterPro" id="IPR011990">
    <property type="entry name" value="TPR-like_helical_dom_sf"/>
</dbReference>
<dbReference type="EMBL" id="MU129079">
    <property type="protein sequence ID" value="KAF9507483.1"/>
    <property type="molecule type" value="Genomic_DNA"/>
</dbReference>
<evidence type="ECO:0000313" key="2">
    <source>
        <dbReference type="Proteomes" id="UP000886523"/>
    </source>
</evidence>
<comment type="caution">
    <text evidence="1">The sequence shown here is derived from an EMBL/GenBank/DDBJ whole genome shotgun (WGS) entry which is preliminary data.</text>
</comment>
<dbReference type="Gene3D" id="1.25.40.10">
    <property type="entry name" value="Tetratricopeptide repeat domain"/>
    <property type="match status" value="1"/>
</dbReference>
<keyword evidence="2" id="KW-1185">Reference proteome</keyword>
<dbReference type="Proteomes" id="UP000886523">
    <property type="component" value="Unassembled WGS sequence"/>
</dbReference>
<evidence type="ECO:0000313" key="1">
    <source>
        <dbReference type="EMBL" id="KAF9507483.1"/>
    </source>
</evidence>
<gene>
    <name evidence="1" type="ORF">BS47DRAFT_1488801</name>
</gene>
<dbReference type="OrthoDB" id="433738at2759"/>
<name>A0A9P6AKK1_9AGAM</name>
<accession>A0A9P6AKK1</accession>
<dbReference type="InterPro" id="IPR019734">
    <property type="entry name" value="TPR_rpt"/>
</dbReference>
<dbReference type="AlphaFoldDB" id="A0A9P6AKK1"/>
<dbReference type="PANTHER" id="PTHR46512">
    <property type="entry name" value="PEPTIDYLPROLYL ISOMERASE"/>
    <property type="match status" value="1"/>
</dbReference>
<dbReference type="InterPro" id="IPR050754">
    <property type="entry name" value="FKBP4/5/8-like"/>
</dbReference>
<dbReference type="SMART" id="SM00028">
    <property type="entry name" value="TPR"/>
    <property type="match status" value="3"/>
</dbReference>
<protein>
    <recommendedName>
        <fullName evidence="3">TPR-like protein</fullName>
    </recommendedName>
</protein>
<reference evidence="1" key="1">
    <citation type="journal article" date="2020" name="Nat. Commun.">
        <title>Large-scale genome sequencing of mycorrhizal fungi provides insights into the early evolution of symbiotic traits.</title>
        <authorList>
            <person name="Miyauchi S."/>
            <person name="Kiss E."/>
            <person name="Kuo A."/>
            <person name="Drula E."/>
            <person name="Kohler A."/>
            <person name="Sanchez-Garcia M."/>
            <person name="Morin E."/>
            <person name="Andreopoulos B."/>
            <person name="Barry K.W."/>
            <person name="Bonito G."/>
            <person name="Buee M."/>
            <person name="Carver A."/>
            <person name="Chen C."/>
            <person name="Cichocki N."/>
            <person name="Clum A."/>
            <person name="Culley D."/>
            <person name="Crous P.W."/>
            <person name="Fauchery L."/>
            <person name="Girlanda M."/>
            <person name="Hayes R.D."/>
            <person name="Keri Z."/>
            <person name="LaButti K."/>
            <person name="Lipzen A."/>
            <person name="Lombard V."/>
            <person name="Magnuson J."/>
            <person name="Maillard F."/>
            <person name="Murat C."/>
            <person name="Nolan M."/>
            <person name="Ohm R.A."/>
            <person name="Pangilinan J."/>
            <person name="Pereira M.F."/>
            <person name="Perotto S."/>
            <person name="Peter M."/>
            <person name="Pfister S."/>
            <person name="Riley R."/>
            <person name="Sitrit Y."/>
            <person name="Stielow J.B."/>
            <person name="Szollosi G."/>
            <person name="Zifcakova L."/>
            <person name="Stursova M."/>
            <person name="Spatafora J.W."/>
            <person name="Tedersoo L."/>
            <person name="Vaario L.M."/>
            <person name="Yamada A."/>
            <person name="Yan M."/>
            <person name="Wang P."/>
            <person name="Xu J."/>
            <person name="Bruns T."/>
            <person name="Baldrian P."/>
            <person name="Vilgalys R."/>
            <person name="Dunand C."/>
            <person name="Henrissat B."/>
            <person name="Grigoriev I.V."/>
            <person name="Hibbett D."/>
            <person name="Nagy L.G."/>
            <person name="Martin F.M."/>
        </authorList>
    </citation>
    <scope>NUCLEOTIDE SEQUENCE</scope>
    <source>
        <strain evidence="1">UP504</strain>
    </source>
</reference>
<organism evidence="1 2">
    <name type="scientific">Hydnum rufescens UP504</name>
    <dbReference type="NCBI Taxonomy" id="1448309"/>
    <lineage>
        <taxon>Eukaryota</taxon>
        <taxon>Fungi</taxon>
        <taxon>Dikarya</taxon>
        <taxon>Basidiomycota</taxon>
        <taxon>Agaricomycotina</taxon>
        <taxon>Agaricomycetes</taxon>
        <taxon>Cantharellales</taxon>
        <taxon>Hydnaceae</taxon>
        <taxon>Hydnum</taxon>
    </lineage>
</organism>
<evidence type="ECO:0008006" key="3">
    <source>
        <dbReference type="Google" id="ProtNLM"/>
    </source>
</evidence>
<dbReference type="SUPFAM" id="SSF48452">
    <property type="entry name" value="TPR-like"/>
    <property type="match status" value="1"/>
</dbReference>
<dbReference type="Pfam" id="PF14559">
    <property type="entry name" value="TPR_19"/>
    <property type="match status" value="1"/>
</dbReference>